<comment type="pathway">
    <text evidence="1">Amino-acid biosynthesis; L-asparagine biosynthesis; L-asparagine from L-aspartate (L-Gln route): step 1/1.</text>
</comment>
<proteinExistence type="inferred from homology"/>
<evidence type="ECO:0000313" key="10">
    <source>
        <dbReference type="EMBL" id="MFC5653757.1"/>
    </source>
</evidence>
<protein>
    <recommendedName>
        <fullName evidence="3">asparagine synthase (glutamine-hydrolyzing)</fullName>
        <ecNumber evidence="3">6.3.5.4</ecNumber>
    </recommendedName>
</protein>
<keyword evidence="4" id="KW-0547">Nucleotide-binding</keyword>
<dbReference type="EC" id="6.3.5.4" evidence="3"/>
<dbReference type="Gene3D" id="3.40.50.620">
    <property type="entry name" value="HUPs"/>
    <property type="match status" value="1"/>
</dbReference>
<evidence type="ECO:0000256" key="2">
    <source>
        <dbReference type="ARBA" id="ARBA00005752"/>
    </source>
</evidence>
<reference evidence="11" key="1">
    <citation type="journal article" date="2019" name="Int. J. Syst. Evol. Microbiol.">
        <title>The Global Catalogue of Microorganisms (GCM) 10K type strain sequencing project: providing services to taxonomists for standard genome sequencing and annotation.</title>
        <authorList>
            <consortium name="The Broad Institute Genomics Platform"/>
            <consortium name="The Broad Institute Genome Sequencing Center for Infectious Disease"/>
            <person name="Wu L."/>
            <person name="Ma J."/>
        </authorList>
    </citation>
    <scope>NUCLEOTIDE SEQUENCE [LARGE SCALE GENOMIC DNA]</scope>
    <source>
        <strain evidence="11">CGMCC 1.3240</strain>
    </source>
</reference>
<dbReference type="InterPro" id="IPR006426">
    <property type="entry name" value="Asn_synth_AEB"/>
</dbReference>
<evidence type="ECO:0000256" key="3">
    <source>
        <dbReference type="ARBA" id="ARBA00012737"/>
    </source>
</evidence>
<comment type="catalytic activity">
    <reaction evidence="8">
        <text>L-aspartate + L-glutamine + ATP + H2O = L-asparagine + L-glutamate + AMP + diphosphate + H(+)</text>
        <dbReference type="Rhea" id="RHEA:12228"/>
        <dbReference type="ChEBI" id="CHEBI:15377"/>
        <dbReference type="ChEBI" id="CHEBI:15378"/>
        <dbReference type="ChEBI" id="CHEBI:29985"/>
        <dbReference type="ChEBI" id="CHEBI:29991"/>
        <dbReference type="ChEBI" id="CHEBI:30616"/>
        <dbReference type="ChEBI" id="CHEBI:33019"/>
        <dbReference type="ChEBI" id="CHEBI:58048"/>
        <dbReference type="ChEBI" id="CHEBI:58359"/>
        <dbReference type="ChEBI" id="CHEBI:456215"/>
        <dbReference type="EC" id="6.3.5.4"/>
    </reaction>
</comment>
<evidence type="ECO:0000259" key="9">
    <source>
        <dbReference type="PROSITE" id="PS51278"/>
    </source>
</evidence>
<evidence type="ECO:0000256" key="1">
    <source>
        <dbReference type="ARBA" id="ARBA00005187"/>
    </source>
</evidence>
<dbReference type="SUPFAM" id="SSF56235">
    <property type="entry name" value="N-terminal nucleophile aminohydrolases (Ntn hydrolases)"/>
    <property type="match status" value="1"/>
</dbReference>
<accession>A0ABW0W6G7</accession>
<evidence type="ECO:0000256" key="8">
    <source>
        <dbReference type="ARBA" id="ARBA00048741"/>
    </source>
</evidence>
<keyword evidence="6" id="KW-0061">Asparagine biosynthesis</keyword>
<evidence type="ECO:0000256" key="7">
    <source>
        <dbReference type="ARBA" id="ARBA00022962"/>
    </source>
</evidence>
<sequence>MSAILGVLQHDNPELIHPEMIEHMMGALKQYPADDVRIWHSRGISLGCHAQWITPESVQEMLPYYDEEHRLSITADAIIDNREELFNRLQVEHARRHNMPDSQLIILAYLKWGKDAPCYLIGDYAFVIWDEAKRQLFGARDLLGNRSLYFHHQQGQFAFCTVVNPLFSLPGVKKELNESWFSEFLAIPVVLDAIDVYSTVYRNIEQLPPAQRFTLVSGKLRVEQYGSLVTPIEKLKLRTDGEYEEAFRAVFQEAVNSKLRTFKQVGASLSGGLDSAAVVSFAADPLRSEGKTLHTYSYVPSPDFVDWTGKSMVADERPYMNSIVQHVGNMSDRYLDFPNRNSLEEVDDLLHLMEGPYKFFENSFWIKGILEQAEQHGVGVLLNGARGNYSISWGPAADYYARLMRRFRWVHLNRELKLYGRHFGVGRKRLLPYIAKQAFPFARQFPFFRKQAEVPPLLIHPDFAGRTKVIERLQSHDVGLREYMMDEFESRVRQFGDLSVSNHQGTSTTRFSLRYGVWERDPTSDPRVIRFCLSVPIEQYVQNGVDRALIRRSTERYLPDSVRLNQRIRGVQGADWIHRMLPSWRSFTEEVEMFCRDSAASEYLNVKQIKQSLAVIGHSPKPEAAFDPDARLLMQSLIVFRFLKQFSS</sequence>
<dbReference type="PIRSF" id="PIRSF001589">
    <property type="entry name" value="Asn_synthetase_glu-h"/>
    <property type="match status" value="1"/>
</dbReference>
<dbReference type="InterPro" id="IPR033738">
    <property type="entry name" value="AsnB_N"/>
</dbReference>
<keyword evidence="7" id="KW-0315">Glutamine amidotransferase</keyword>
<evidence type="ECO:0000256" key="6">
    <source>
        <dbReference type="ARBA" id="ARBA00022888"/>
    </source>
</evidence>
<keyword evidence="6" id="KW-0028">Amino-acid biosynthesis</keyword>
<evidence type="ECO:0000256" key="5">
    <source>
        <dbReference type="ARBA" id="ARBA00022840"/>
    </source>
</evidence>
<dbReference type="InterPro" id="IPR029055">
    <property type="entry name" value="Ntn_hydrolases_N"/>
</dbReference>
<dbReference type="Pfam" id="PF13537">
    <property type="entry name" value="GATase_7"/>
    <property type="match status" value="1"/>
</dbReference>
<gene>
    <name evidence="10" type="ORF">ACFPYJ_32520</name>
</gene>
<dbReference type="PANTHER" id="PTHR43284:SF1">
    <property type="entry name" value="ASPARAGINE SYNTHETASE"/>
    <property type="match status" value="1"/>
</dbReference>
<dbReference type="PANTHER" id="PTHR43284">
    <property type="entry name" value="ASPARAGINE SYNTHETASE (GLUTAMINE-HYDROLYZING)"/>
    <property type="match status" value="1"/>
</dbReference>
<keyword evidence="11" id="KW-1185">Reference proteome</keyword>
<comment type="similarity">
    <text evidence="2">Belongs to the asparagine synthetase family.</text>
</comment>
<evidence type="ECO:0000256" key="4">
    <source>
        <dbReference type="ARBA" id="ARBA00022741"/>
    </source>
</evidence>
<dbReference type="Pfam" id="PF00733">
    <property type="entry name" value="Asn_synthase"/>
    <property type="match status" value="1"/>
</dbReference>
<keyword evidence="5" id="KW-0067">ATP-binding</keyword>
<dbReference type="PROSITE" id="PS51278">
    <property type="entry name" value="GATASE_TYPE_2"/>
    <property type="match status" value="1"/>
</dbReference>
<name>A0ABW0W6G7_9BACL</name>
<dbReference type="InterPro" id="IPR014729">
    <property type="entry name" value="Rossmann-like_a/b/a_fold"/>
</dbReference>
<dbReference type="Gene3D" id="3.60.20.10">
    <property type="entry name" value="Glutamine Phosphoribosylpyrophosphate, subunit 1, domain 1"/>
    <property type="match status" value="1"/>
</dbReference>
<dbReference type="InterPro" id="IPR051786">
    <property type="entry name" value="ASN_synthetase/amidase"/>
</dbReference>
<dbReference type="InterPro" id="IPR001962">
    <property type="entry name" value="Asn_synthase"/>
</dbReference>
<dbReference type="RefSeq" id="WP_379192642.1">
    <property type="nucleotide sequence ID" value="NZ_JBHSOW010000135.1"/>
</dbReference>
<dbReference type="Proteomes" id="UP001596047">
    <property type="component" value="Unassembled WGS sequence"/>
</dbReference>
<comment type="caution">
    <text evidence="10">The sequence shown here is derived from an EMBL/GenBank/DDBJ whole genome shotgun (WGS) entry which is preliminary data.</text>
</comment>
<evidence type="ECO:0000313" key="11">
    <source>
        <dbReference type="Proteomes" id="UP001596047"/>
    </source>
</evidence>
<feature type="domain" description="Glutamine amidotransferase type-2" evidence="9">
    <location>
        <begin position="1"/>
        <end position="218"/>
    </location>
</feature>
<dbReference type="SUPFAM" id="SSF52402">
    <property type="entry name" value="Adenine nucleotide alpha hydrolases-like"/>
    <property type="match status" value="1"/>
</dbReference>
<dbReference type="InterPro" id="IPR017932">
    <property type="entry name" value="GATase_2_dom"/>
</dbReference>
<dbReference type="EMBL" id="JBHSOW010000135">
    <property type="protein sequence ID" value="MFC5653757.1"/>
    <property type="molecule type" value="Genomic_DNA"/>
</dbReference>
<dbReference type="CDD" id="cd00712">
    <property type="entry name" value="AsnB"/>
    <property type="match status" value="1"/>
</dbReference>
<organism evidence="10 11">
    <name type="scientific">Paenibacillus solisilvae</name>
    <dbReference type="NCBI Taxonomy" id="2486751"/>
    <lineage>
        <taxon>Bacteria</taxon>
        <taxon>Bacillati</taxon>
        <taxon>Bacillota</taxon>
        <taxon>Bacilli</taxon>
        <taxon>Bacillales</taxon>
        <taxon>Paenibacillaceae</taxon>
        <taxon>Paenibacillus</taxon>
    </lineage>
</organism>